<feature type="compositionally biased region" description="Basic and acidic residues" evidence="1">
    <location>
        <begin position="111"/>
        <end position="121"/>
    </location>
</feature>
<reference evidence="2 3" key="1">
    <citation type="journal article" date="2020" name="ISME J.">
        <title>Uncovering the hidden diversity of litter-decomposition mechanisms in mushroom-forming fungi.</title>
        <authorList>
            <person name="Floudas D."/>
            <person name="Bentzer J."/>
            <person name="Ahren D."/>
            <person name="Johansson T."/>
            <person name="Persson P."/>
            <person name="Tunlid A."/>
        </authorList>
    </citation>
    <scope>NUCLEOTIDE SEQUENCE [LARGE SCALE GENOMIC DNA]</scope>
    <source>
        <strain evidence="2 3">CBS 291.85</strain>
    </source>
</reference>
<accession>A0A8H5GNZ4</accession>
<evidence type="ECO:0000313" key="2">
    <source>
        <dbReference type="EMBL" id="KAF5368357.1"/>
    </source>
</evidence>
<evidence type="ECO:0000313" key="3">
    <source>
        <dbReference type="Proteomes" id="UP000559256"/>
    </source>
</evidence>
<feature type="region of interest" description="Disordered" evidence="1">
    <location>
        <begin position="1"/>
        <end position="121"/>
    </location>
</feature>
<proteinExistence type="predicted"/>
<organism evidence="2 3">
    <name type="scientific">Tetrapyrgos nigripes</name>
    <dbReference type="NCBI Taxonomy" id="182062"/>
    <lineage>
        <taxon>Eukaryota</taxon>
        <taxon>Fungi</taxon>
        <taxon>Dikarya</taxon>
        <taxon>Basidiomycota</taxon>
        <taxon>Agaricomycotina</taxon>
        <taxon>Agaricomycetes</taxon>
        <taxon>Agaricomycetidae</taxon>
        <taxon>Agaricales</taxon>
        <taxon>Marasmiineae</taxon>
        <taxon>Marasmiaceae</taxon>
        <taxon>Tetrapyrgos</taxon>
    </lineage>
</organism>
<protein>
    <submittedName>
        <fullName evidence="2">Uncharacterized protein</fullName>
    </submittedName>
</protein>
<comment type="caution">
    <text evidence="2">The sequence shown here is derived from an EMBL/GenBank/DDBJ whole genome shotgun (WGS) entry which is preliminary data.</text>
</comment>
<dbReference type="Proteomes" id="UP000559256">
    <property type="component" value="Unassembled WGS sequence"/>
</dbReference>
<dbReference type="OrthoDB" id="10649216at2759"/>
<gene>
    <name evidence="2" type="ORF">D9758_002470</name>
</gene>
<dbReference type="AlphaFoldDB" id="A0A8H5GNZ4"/>
<feature type="compositionally biased region" description="Low complexity" evidence="1">
    <location>
        <begin position="73"/>
        <end position="91"/>
    </location>
</feature>
<name>A0A8H5GNZ4_9AGAR</name>
<keyword evidence="3" id="KW-1185">Reference proteome</keyword>
<feature type="region of interest" description="Disordered" evidence="1">
    <location>
        <begin position="138"/>
        <end position="207"/>
    </location>
</feature>
<sequence>MYPSPNSPPVRWNRRPQSGAEKTPKHNVISPPHVPDTRVNDLSSRSRRSQDLSSTTNPPLKQSESMLRHARVPSLAESSLLLLNLPDSSSPPRTPKRDRSRTPRPQSKPLPDTDDHGVDDLTKMFSTKIGDLLESLSASDDNVVSPAPRLKSFASPEPVLSPLTLSPRKAGKKGLLQPVPLPDEDEDDPKDLVICSSPSMKTRGLSD</sequence>
<feature type="compositionally biased region" description="Polar residues" evidence="1">
    <location>
        <begin position="55"/>
        <end position="65"/>
    </location>
</feature>
<evidence type="ECO:0000256" key="1">
    <source>
        <dbReference type="SAM" id="MobiDB-lite"/>
    </source>
</evidence>
<dbReference type="EMBL" id="JAACJM010000015">
    <property type="protein sequence ID" value="KAF5368357.1"/>
    <property type="molecule type" value="Genomic_DNA"/>
</dbReference>